<dbReference type="PANTHER" id="PTHR20854">
    <property type="entry name" value="INOSITOL MONOPHOSPHATASE"/>
    <property type="match status" value="1"/>
</dbReference>
<dbReference type="PRINTS" id="PR00377">
    <property type="entry name" value="IMPHPHTASES"/>
</dbReference>
<dbReference type="CDD" id="cd01639">
    <property type="entry name" value="IMPase"/>
    <property type="match status" value="1"/>
</dbReference>
<dbReference type="GO" id="GO:0006021">
    <property type="term" value="P:inositol biosynthetic process"/>
    <property type="evidence" value="ECO:0007669"/>
    <property type="project" value="UniProtKB-UniPathway"/>
</dbReference>
<feature type="binding site" evidence="4">
    <location>
        <position position="87"/>
    </location>
    <ligand>
        <name>Mg(2+)</name>
        <dbReference type="ChEBI" id="CHEBI:18420"/>
        <label>1</label>
        <note>catalytic</note>
    </ligand>
</feature>
<accession>A0A4T0C8I3</accession>
<dbReference type="PANTHER" id="PTHR20854:SF39">
    <property type="entry name" value="PROTEIN QUTG"/>
    <property type="match status" value="1"/>
</dbReference>
<comment type="catalytic activity">
    <reaction evidence="5">
        <text>a myo-inositol phosphate + H2O = myo-inositol + phosphate</text>
        <dbReference type="Rhea" id="RHEA:24056"/>
        <dbReference type="ChEBI" id="CHEBI:15377"/>
        <dbReference type="ChEBI" id="CHEBI:17268"/>
        <dbReference type="ChEBI" id="CHEBI:43474"/>
        <dbReference type="ChEBI" id="CHEBI:84139"/>
        <dbReference type="EC" id="3.1.3.25"/>
    </reaction>
</comment>
<keyword evidence="3 4" id="KW-0460">Magnesium</keyword>
<dbReference type="Proteomes" id="UP000308724">
    <property type="component" value="Unassembled WGS sequence"/>
</dbReference>
<dbReference type="InterPro" id="IPR020583">
    <property type="entry name" value="Inositol_monoP_metal-BS"/>
</dbReference>
<dbReference type="AlphaFoldDB" id="A0A4T0C8I3"/>
<dbReference type="FunFam" id="3.30.540.10:FF:000004">
    <property type="entry name" value="Inositol-1-monophosphatase"/>
    <property type="match status" value="1"/>
</dbReference>
<dbReference type="InterPro" id="IPR000760">
    <property type="entry name" value="Inositol_monophosphatase-like"/>
</dbReference>
<keyword evidence="5" id="KW-0378">Hydrolase</keyword>
<dbReference type="InterPro" id="IPR020550">
    <property type="entry name" value="Inositol_monophosphatase_CS"/>
</dbReference>
<comment type="similarity">
    <text evidence="1 5">Belongs to the inositol monophosphatase superfamily.</text>
</comment>
<dbReference type="EC" id="3.1.3.25" evidence="5"/>
<evidence type="ECO:0000256" key="4">
    <source>
        <dbReference type="PIRSR" id="PIRSR600760-2"/>
    </source>
</evidence>
<sequence length="287" mass="31826">MSDTQFTPEHLKEIYDFAVQLAKDAGKMLMDGVEARCGDDTTPGAVAQVQVEKDSSVDIVTQTDEDVEAFVKEQITKTYPSHKFIGEETYSKGSSKDYLITSAPTWCVDPLDGTVNYTHLFPMFCVSIAFILDNKPTIGVIYAPFLNQIFSACKGQGAFLNETRRLPLIRNPVPPMPEQAPKGCVFSYLAYVAMGSFDIWWEGGCWEWDVAAGICLLEEAGGLVTTANPPQDIETAQIEDVRLGSRLYLAIRPAGPSATETGRQSQERVVREVWKRVRHLEYSRPGA</sequence>
<evidence type="ECO:0000256" key="5">
    <source>
        <dbReference type="RuleBase" id="RU364068"/>
    </source>
</evidence>
<dbReference type="Gene3D" id="3.30.540.10">
    <property type="entry name" value="Fructose-1,6-Bisphosphatase, subunit A, domain 1"/>
    <property type="match status" value="1"/>
</dbReference>
<dbReference type="GO" id="GO:0046872">
    <property type="term" value="F:metal ion binding"/>
    <property type="evidence" value="ECO:0007669"/>
    <property type="project" value="UniProtKB-KW"/>
</dbReference>
<dbReference type="PROSITE" id="PS00629">
    <property type="entry name" value="IMP_1"/>
    <property type="match status" value="1"/>
</dbReference>
<reference evidence="6 7" key="1">
    <citation type="submission" date="2018-10" db="EMBL/GenBank/DDBJ databases">
        <title>Fifty Aureobasidium pullulans genomes reveal a recombining polyextremotolerant generalist.</title>
        <authorList>
            <person name="Gostincar C."/>
            <person name="Turk M."/>
            <person name="Zajc J."/>
            <person name="Gunde-Cimerman N."/>
        </authorList>
    </citation>
    <scope>NUCLEOTIDE SEQUENCE [LARGE SCALE GENOMIC DNA]</scope>
    <source>
        <strain evidence="6 7">EXF-1645</strain>
    </source>
</reference>
<organism evidence="6 7">
    <name type="scientific">Aureobasidium pullulans</name>
    <name type="common">Black yeast</name>
    <name type="synonym">Pullularia pullulans</name>
    <dbReference type="NCBI Taxonomy" id="5580"/>
    <lineage>
        <taxon>Eukaryota</taxon>
        <taxon>Fungi</taxon>
        <taxon>Dikarya</taxon>
        <taxon>Ascomycota</taxon>
        <taxon>Pezizomycotina</taxon>
        <taxon>Dothideomycetes</taxon>
        <taxon>Dothideomycetidae</taxon>
        <taxon>Dothideales</taxon>
        <taxon>Saccotheciaceae</taxon>
        <taxon>Aureobasidium</taxon>
    </lineage>
</organism>
<comment type="caution">
    <text evidence="6">The sequence shown here is derived from an EMBL/GenBank/DDBJ whole genome shotgun (WGS) entry which is preliminary data.</text>
</comment>
<proteinExistence type="inferred from homology"/>
<feature type="binding site" evidence="4">
    <location>
        <position position="111"/>
    </location>
    <ligand>
        <name>Mg(2+)</name>
        <dbReference type="ChEBI" id="CHEBI:18420"/>
        <label>1</label>
        <note>catalytic</note>
    </ligand>
</feature>
<comment type="pathway">
    <text evidence="5">Polyol metabolism; myo-inositol biosynthesis; myo-inositol from D-glucose 6-phosphate: step 2/2.</text>
</comment>
<protein>
    <recommendedName>
        <fullName evidence="5">Inositol-1-monophosphatase</fullName>
        <ecNumber evidence="5">3.1.3.25</ecNumber>
    </recommendedName>
</protein>
<name>A0A4T0C8I3_AURPU</name>
<comment type="cofactor">
    <cofactor evidence="4 5">
        <name>Mg(2+)</name>
        <dbReference type="ChEBI" id="CHEBI:18420"/>
    </cofactor>
</comment>
<dbReference type="GO" id="GO:0008934">
    <property type="term" value="F:inositol monophosphate 1-phosphatase activity"/>
    <property type="evidence" value="ECO:0007669"/>
    <property type="project" value="InterPro"/>
</dbReference>
<dbReference type="Pfam" id="PF00459">
    <property type="entry name" value="Inositol_P"/>
    <property type="match status" value="2"/>
</dbReference>
<evidence type="ECO:0000256" key="3">
    <source>
        <dbReference type="ARBA" id="ARBA00022842"/>
    </source>
</evidence>
<dbReference type="PROSITE" id="PS00630">
    <property type="entry name" value="IMP_2"/>
    <property type="match status" value="1"/>
</dbReference>
<dbReference type="EMBL" id="QZBZ01000014">
    <property type="protein sequence ID" value="TIA42095.1"/>
    <property type="molecule type" value="Genomic_DNA"/>
</dbReference>
<evidence type="ECO:0000313" key="7">
    <source>
        <dbReference type="Proteomes" id="UP000308724"/>
    </source>
</evidence>
<feature type="binding site" evidence="4">
    <location>
        <position position="109"/>
    </location>
    <ligand>
        <name>Mg(2+)</name>
        <dbReference type="ChEBI" id="CHEBI:18420"/>
        <label>1</label>
        <note>catalytic</note>
    </ligand>
</feature>
<evidence type="ECO:0000256" key="1">
    <source>
        <dbReference type="ARBA" id="ARBA00009759"/>
    </source>
</evidence>
<feature type="binding site" evidence="4">
    <location>
        <position position="112"/>
    </location>
    <ligand>
        <name>Mg(2+)</name>
        <dbReference type="ChEBI" id="CHEBI:18420"/>
        <label>1</label>
        <note>catalytic</note>
    </ligand>
</feature>
<gene>
    <name evidence="6" type="ORF">D6C78_01322</name>
</gene>
<evidence type="ECO:0000313" key="6">
    <source>
        <dbReference type="EMBL" id="TIA42095.1"/>
    </source>
</evidence>
<keyword evidence="2 4" id="KW-0479">Metal-binding</keyword>
<evidence type="ECO:0000256" key="2">
    <source>
        <dbReference type="ARBA" id="ARBA00022723"/>
    </source>
</evidence>
<dbReference type="UniPathway" id="UPA00823">
    <property type="reaction ID" value="UER00788"/>
</dbReference>
<dbReference type="GO" id="GO:0007165">
    <property type="term" value="P:signal transduction"/>
    <property type="evidence" value="ECO:0007669"/>
    <property type="project" value="TreeGrafter"/>
</dbReference>
<dbReference type="Gene3D" id="3.40.190.80">
    <property type="match status" value="1"/>
</dbReference>
<dbReference type="GO" id="GO:0046854">
    <property type="term" value="P:phosphatidylinositol phosphate biosynthetic process"/>
    <property type="evidence" value="ECO:0007669"/>
    <property type="project" value="InterPro"/>
</dbReference>
<dbReference type="InterPro" id="IPR033942">
    <property type="entry name" value="IMPase"/>
</dbReference>
<feature type="binding site" evidence="4">
    <location>
        <position position="209"/>
    </location>
    <ligand>
        <name>Mg(2+)</name>
        <dbReference type="ChEBI" id="CHEBI:18420"/>
        <label>1</label>
        <note>catalytic</note>
    </ligand>
</feature>
<dbReference type="SUPFAM" id="SSF56655">
    <property type="entry name" value="Carbohydrate phosphatase"/>
    <property type="match status" value="1"/>
</dbReference>